<dbReference type="Proteomes" id="UP001303373">
    <property type="component" value="Chromosome 2"/>
</dbReference>
<gene>
    <name evidence="15" type="ORF">R9X50_00179600</name>
</gene>
<dbReference type="SUPFAM" id="SSF69593">
    <property type="entry name" value="Glycerol-3-phosphate (1)-acyltransferase"/>
    <property type="match status" value="1"/>
</dbReference>
<reference evidence="15 16" key="1">
    <citation type="submission" date="2023-11" db="EMBL/GenBank/DDBJ databases">
        <title>An acidophilic fungus is an integral part of prey digestion in a carnivorous sundew plant.</title>
        <authorList>
            <person name="Tsai I.J."/>
        </authorList>
    </citation>
    <scope>NUCLEOTIDE SEQUENCE [LARGE SCALE GENOMIC DNA]</scope>
    <source>
        <strain evidence="15">169a</strain>
    </source>
</reference>
<keyword evidence="4" id="KW-1000">Mitochondrion outer membrane</keyword>
<feature type="compositionally biased region" description="Basic and acidic residues" evidence="13">
    <location>
        <begin position="356"/>
        <end position="366"/>
    </location>
</feature>
<keyword evidence="5" id="KW-0999">Mitochondrion inner membrane</keyword>
<keyword evidence="8" id="KW-0472">Membrane</keyword>
<dbReference type="InterPro" id="IPR002123">
    <property type="entry name" value="Plipid/glycerol_acylTrfase"/>
</dbReference>
<name>A0AAQ3R8H3_9PEZI</name>
<sequence length="394" mass="45010">MMAQEQPYRPPLGERISTAASVGVVGFLCRTFLFALNRTEVHGLDRLLEVVDSREDEKGRMKGLITVSNHVSVLDDPLIWGVLPYSYHWNPNNIRWGLGSYDICFKNRFTSAFFTYGNTLPTHRSAHSKYGGLFQPTMTQAIRLLSDPHAGKTSSEQTRIEKLDFPNSLPASDPFSSSEFTYSTNGMDSFPAPAAYPSRRFSWVHIFPEGMIHQHPDKVMRYFKWGVARLILESEPCPDVLPMWIDGPQEVMNEDRTWPRPMPRAGKDITICIGELVDTEKVFEPYRERWRSLKEKQRRRKRSFWSKTAPTDSEGVEELGVLTDDELRYGKEAEKLRIDVTMAVRNEVLKVRRSHGLKDEDPKRGLAETWAAEGGKGTPREGEKNDGSIVRELS</sequence>
<evidence type="ECO:0000256" key="5">
    <source>
        <dbReference type="ARBA" id="ARBA00022792"/>
    </source>
</evidence>
<dbReference type="InterPro" id="IPR000872">
    <property type="entry name" value="Tafazzin"/>
</dbReference>
<keyword evidence="16" id="KW-1185">Reference proteome</keyword>
<proteinExistence type="inferred from homology"/>
<dbReference type="GO" id="GO:0047184">
    <property type="term" value="F:1-acylglycerophosphocholine O-acyltransferase activity"/>
    <property type="evidence" value="ECO:0007669"/>
    <property type="project" value="TreeGrafter"/>
</dbReference>
<keyword evidence="3" id="KW-0808">Transferase</keyword>
<evidence type="ECO:0000313" key="15">
    <source>
        <dbReference type="EMBL" id="WPG98994.1"/>
    </source>
</evidence>
<evidence type="ECO:0000256" key="8">
    <source>
        <dbReference type="ARBA" id="ARBA00023136"/>
    </source>
</evidence>
<feature type="domain" description="Phospholipid/glycerol acyltransferase" evidence="14">
    <location>
        <begin position="64"/>
        <end position="248"/>
    </location>
</feature>
<dbReference type="SMART" id="SM00563">
    <property type="entry name" value="PlsC"/>
    <property type="match status" value="1"/>
</dbReference>
<dbReference type="PANTHER" id="PTHR12497">
    <property type="entry name" value="TAZ PROTEIN TAFAZZIN"/>
    <property type="match status" value="1"/>
</dbReference>
<comment type="similarity">
    <text evidence="2 12">Belongs to the taffazin family.</text>
</comment>
<evidence type="ECO:0000256" key="2">
    <source>
        <dbReference type="ARBA" id="ARBA00010524"/>
    </source>
</evidence>
<keyword evidence="7" id="KW-0496">Mitochondrion</keyword>
<keyword evidence="6" id="KW-0443">Lipid metabolism</keyword>
<evidence type="ECO:0000256" key="11">
    <source>
        <dbReference type="ARBA" id="ARBA00047906"/>
    </source>
</evidence>
<comment type="catalytic activity">
    <reaction evidence="11">
        <text>1'-[1,2-diacyl-sn-glycero-3-phospho],3'-[1-acyl-sn-glycero-3-phospho]-glycerol + a 1,2-diacyl-sn-glycero-3-phosphocholine = a cardiolipin + a 1-acyl-sn-glycero-3-phosphocholine</text>
        <dbReference type="Rhea" id="RHEA:33731"/>
        <dbReference type="ChEBI" id="CHEBI:57643"/>
        <dbReference type="ChEBI" id="CHEBI:58168"/>
        <dbReference type="ChEBI" id="CHEBI:62237"/>
        <dbReference type="ChEBI" id="CHEBI:64743"/>
    </reaction>
    <physiologicalReaction direction="left-to-right" evidence="11">
        <dbReference type="Rhea" id="RHEA:33732"/>
    </physiologicalReaction>
    <physiologicalReaction direction="right-to-left" evidence="11">
        <dbReference type="Rhea" id="RHEA:33733"/>
    </physiologicalReaction>
</comment>
<evidence type="ECO:0000256" key="13">
    <source>
        <dbReference type="SAM" id="MobiDB-lite"/>
    </source>
</evidence>
<evidence type="ECO:0000256" key="4">
    <source>
        <dbReference type="ARBA" id="ARBA00022787"/>
    </source>
</evidence>
<evidence type="ECO:0000256" key="9">
    <source>
        <dbReference type="ARBA" id="ARBA00023315"/>
    </source>
</evidence>
<dbReference type="GO" id="GO:0005743">
    <property type="term" value="C:mitochondrial inner membrane"/>
    <property type="evidence" value="ECO:0007669"/>
    <property type="project" value="UniProtKB-SubCell"/>
</dbReference>
<dbReference type="GO" id="GO:0007007">
    <property type="term" value="P:inner mitochondrial membrane organization"/>
    <property type="evidence" value="ECO:0007669"/>
    <property type="project" value="TreeGrafter"/>
</dbReference>
<evidence type="ECO:0000313" key="16">
    <source>
        <dbReference type="Proteomes" id="UP001303373"/>
    </source>
</evidence>
<protein>
    <recommendedName>
        <fullName evidence="12">Tafazzin family protein</fullName>
    </recommendedName>
</protein>
<dbReference type="CDD" id="cd07989">
    <property type="entry name" value="LPLAT_AGPAT-like"/>
    <property type="match status" value="1"/>
</dbReference>
<comment type="subcellular location">
    <subcellularLocation>
        <location evidence="1">Mitochondrion inner membrane</location>
        <topology evidence="1">Peripheral membrane protein</topology>
        <orientation evidence="1">Intermembrane side</orientation>
    </subcellularLocation>
    <subcellularLocation>
        <location evidence="10">Mitochondrion outer membrane</location>
        <topology evidence="10">Peripheral membrane protein</topology>
        <orientation evidence="10">Intermembrane side</orientation>
    </subcellularLocation>
</comment>
<keyword evidence="9" id="KW-0012">Acyltransferase</keyword>
<dbReference type="PANTHER" id="PTHR12497:SF0">
    <property type="entry name" value="TAFAZZIN"/>
    <property type="match status" value="1"/>
</dbReference>
<dbReference type="GO" id="GO:0005741">
    <property type="term" value="C:mitochondrial outer membrane"/>
    <property type="evidence" value="ECO:0007669"/>
    <property type="project" value="UniProtKB-SubCell"/>
</dbReference>
<dbReference type="AlphaFoldDB" id="A0AAQ3R8H3"/>
<evidence type="ECO:0000256" key="7">
    <source>
        <dbReference type="ARBA" id="ARBA00023128"/>
    </source>
</evidence>
<evidence type="ECO:0000259" key="14">
    <source>
        <dbReference type="SMART" id="SM00563"/>
    </source>
</evidence>
<organism evidence="15 16">
    <name type="scientific">Acrodontium crateriforme</name>
    <dbReference type="NCBI Taxonomy" id="150365"/>
    <lineage>
        <taxon>Eukaryota</taxon>
        <taxon>Fungi</taxon>
        <taxon>Dikarya</taxon>
        <taxon>Ascomycota</taxon>
        <taxon>Pezizomycotina</taxon>
        <taxon>Dothideomycetes</taxon>
        <taxon>Dothideomycetidae</taxon>
        <taxon>Mycosphaerellales</taxon>
        <taxon>Teratosphaeriaceae</taxon>
        <taxon>Acrodontium</taxon>
    </lineage>
</organism>
<evidence type="ECO:0000256" key="12">
    <source>
        <dbReference type="RuleBase" id="RU365062"/>
    </source>
</evidence>
<accession>A0AAQ3R8H3</accession>
<evidence type="ECO:0000256" key="3">
    <source>
        <dbReference type="ARBA" id="ARBA00022679"/>
    </source>
</evidence>
<dbReference type="EMBL" id="CP138581">
    <property type="protein sequence ID" value="WPG98994.1"/>
    <property type="molecule type" value="Genomic_DNA"/>
</dbReference>
<dbReference type="GO" id="GO:0035965">
    <property type="term" value="P:cardiolipin acyl-chain remodeling"/>
    <property type="evidence" value="ECO:0007669"/>
    <property type="project" value="TreeGrafter"/>
</dbReference>
<evidence type="ECO:0000256" key="1">
    <source>
        <dbReference type="ARBA" id="ARBA00004137"/>
    </source>
</evidence>
<evidence type="ECO:0000256" key="10">
    <source>
        <dbReference type="ARBA" id="ARBA00024323"/>
    </source>
</evidence>
<evidence type="ECO:0000256" key="6">
    <source>
        <dbReference type="ARBA" id="ARBA00023098"/>
    </source>
</evidence>
<feature type="region of interest" description="Disordered" evidence="13">
    <location>
        <begin position="355"/>
        <end position="394"/>
    </location>
</feature>
<dbReference type="PRINTS" id="PR00979">
    <property type="entry name" value="TAFAZZIN"/>
</dbReference>